<dbReference type="Proteomes" id="UP000608154">
    <property type="component" value="Unassembled WGS sequence"/>
</dbReference>
<reference evidence="2" key="1">
    <citation type="journal article" date="2014" name="Int. J. Syst. Evol. Microbiol.">
        <title>Complete genome sequence of Corynebacterium casei LMG S-19264T (=DSM 44701T), isolated from a smear-ripened cheese.</title>
        <authorList>
            <consortium name="US DOE Joint Genome Institute (JGI-PGF)"/>
            <person name="Walter F."/>
            <person name="Albersmeier A."/>
            <person name="Kalinowski J."/>
            <person name="Ruckert C."/>
        </authorList>
    </citation>
    <scope>NUCLEOTIDE SEQUENCE</scope>
    <source>
        <strain evidence="2">CGMCC 1.15095</strain>
    </source>
</reference>
<proteinExistence type="predicted"/>
<feature type="domain" description="SnoaL-like" evidence="1">
    <location>
        <begin position="9"/>
        <end position="131"/>
    </location>
</feature>
<dbReference type="RefSeq" id="WP_229736361.1">
    <property type="nucleotide sequence ID" value="NZ_BMHK01000017.1"/>
</dbReference>
<sequence>MDTEQQAMRELLDREAMRCCLARLARGEDRRSAELIRTCWWPNARFDYGVHAGDFETYLAWVVPGTDAIKDTQHILGQSHIELAGNMARAETHVLSYHRVDMGSGDRDTCIGGRYLDTFERRGTEWRIIDRVLLYDFEQEWGEAADWSRGVMGYPFSDQHFPGRAKGDFSETWFEGNWFDGGKP</sequence>
<dbReference type="InterPro" id="IPR037401">
    <property type="entry name" value="SnoaL-like"/>
</dbReference>
<reference evidence="2" key="2">
    <citation type="submission" date="2020-09" db="EMBL/GenBank/DDBJ databases">
        <authorList>
            <person name="Sun Q."/>
            <person name="Zhou Y."/>
        </authorList>
    </citation>
    <scope>NUCLEOTIDE SEQUENCE</scope>
    <source>
        <strain evidence="2">CGMCC 1.15095</strain>
    </source>
</reference>
<dbReference type="Gene3D" id="3.10.450.50">
    <property type="match status" value="1"/>
</dbReference>
<dbReference type="EMBL" id="BMHK01000017">
    <property type="protein sequence ID" value="GGC06182.1"/>
    <property type="molecule type" value="Genomic_DNA"/>
</dbReference>
<organism evidence="2 3">
    <name type="scientific">Novosphingobium endophyticum</name>
    <dbReference type="NCBI Taxonomy" id="1955250"/>
    <lineage>
        <taxon>Bacteria</taxon>
        <taxon>Pseudomonadati</taxon>
        <taxon>Pseudomonadota</taxon>
        <taxon>Alphaproteobacteria</taxon>
        <taxon>Sphingomonadales</taxon>
        <taxon>Sphingomonadaceae</taxon>
        <taxon>Novosphingobium</taxon>
    </lineage>
</organism>
<gene>
    <name evidence="2" type="ORF">GCM10011494_26030</name>
</gene>
<comment type="caution">
    <text evidence="2">The sequence shown here is derived from an EMBL/GenBank/DDBJ whole genome shotgun (WGS) entry which is preliminary data.</text>
</comment>
<evidence type="ECO:0000313" key="2">
    <source>
        <dbReference type="EMBL" id="GGC06182.1"/>
    </source>
</evidence>
<evidence type="ECO:0000259" key="1">
    <source>
        <dbReference type="Pfam" id="PF13577"/>
    </source>
</evidence>
<dbReference type="SUPFAM" id="SSF54427">
    <property type="entry name" value="NTF2-like"/>
    <property type="match status" value="1"/>
</dbReference>
<keyword evidence="3" id="KW-1185">Reference proteome</keyword>
<name>A0A916TW35_9SPHN</name>
<dbReference type="Pfam" id="PF13577">
    <property type="entry name" value="SnoaL_4"/>
    <property type="match status" value="1"/>
</dbReference>
<evidence type="ECO:0000313" key="3">
    <source>
        <dbReference type="Proteomes" id="UP000608154"/>
    </source>
</evidence>
<dbReference type="AlphaFoldDB" id="A0A916TW35"/>
<accession>A0A916TW35</accession>
<protein>
    <recommendedName>
        <fullName evidence="1">SnoaL-like domain-containing protein</fullName>
    </recommendedName>
</protein>
<dbReference type="InterPro" id="IPR032710">
    <property type="entry name" value="NTF2-like_dom_sf"/>
</dbReference>